<dbReference type="Pfam" id="PF00047">
    <property type="entry name" value="ig"/>
    <property type="match status" value="1"/>
</dbReference>
<proteinExistence type="predicted"/>
<evidence type="ECO:0000313" key="6">
    <source>
        <dbReference type="Proteomes" id="UP001381693"/>
    </source>
</evidence>
<feature type="domain" description="Ig-like" evidence="4">
    <location>
        <begin position="121"/>
        <end position="222"/>
    </location>
</feature>
<organism evidence="5 6">
    <name type="scientific">Halocaridina rubra</name>
    <name type="common">Hawaiian red shrimp</name>
    <dbReference type="NCBI Taxonomy" id="373956"/>
    <lineage>
        <taxon>Eukaryota</taxon>
        <taxon>Metazoa</taxon>
        <taxon>Ecdysozoa</taxon>
        <taxon>Arthropoda</taxon>
        <taxon>Crustacea</taxon>
        <taxon>Multicrustacea</taxon>
        <taxon>Malacostraca</taxon>
        <taxon>Eumalacostraca</taxon>
        <taxon>Eucarida</taxon>
        <taxon>Decapoda</taxon>
        <taxon>Pleocyemata</taxon>
        <taxon>Caridea</taxon>
        <taxon>Atyoidea</taxon>
        <taxon>Atyidae</taxon>
        <taxon>Halocaridina</taxon>
    </lineage>
</organism>
<name>A0AAN9A9A4_HALRR</name>
<evidence type="ECO:0000256" key="1">
    <source>
        <dbReference type="ARBA" id="ARBA00004167"/>
    </source>
</evidence>
<feature type="domain" description="Ig-like" evidence="4">
    <location>
        <begin position="329"/>
        <end position="421"/>
    </location>
</feature>
<dbReference type="Gene3D" id="2.60.40.10">
    <property type="entry name" value="Immunoglobulins"/>
    <property type="match status" value="5"/>
</dbReference>
<gene>
    <name evidence="5" type="ORF">SK128_011972</name>
</gene>
<keyword evidence="2" id="KW-0472">Membrane</keyword>
<dbReference type="SMART" id="SM00409">
    <property type="entry name" value="IG"/>
    <property type="match status" value="3"/>
</dbReference>
<dbReference type="InterPro" id="IPR036179">
    <property type="entry name" value="Ig-like_dom_sf"/>
</dbReference>
<dbReference type="SMART" id="SM00408">
    <property type="entry name" value="IGc2"/>
    <property type="match status" value="2"/>
</dbReference>
<dbReference type="InterPro" id="IPR013162">
    <property type="entry name" value="CD80_C2-set"/>
</dbReference>
<protein>
    <recommendedName>
        <fullName evidence="4">Ig-like domain-containing protein</fullName>
    </recommendedName>
</protein>
<dbReference type="InterPro" id="IPR013783">
    <property type="entry name" value="Ig-like_fold"/>
</dbReference>
<evidence type="ECO:0000313" key="5">
    <source>
        <dbReference type="EMBL" id="KAK7074662.1"/>
    </source>
</evidence>
<dbReference type="Pfam" id="PF08205">
    <property type="entry name" value="C2-set_2"/>
    <property type="match status" value="1"/>
</dbReference>
<accession>A0AAN9A9A4</accession>
<dbReference type="SUPFAM" id="SSF48726">
    <property type="entry name" value="Immunoglobulin"/>
    <property type="match status" value="4"/>
</dbReference>
<dbReference type="GO" id="GO:0016020">
    <property type="term" value="C:membrane"/>
    <property type="evidence" value="ECO:0007669"/>
    <property type="project" value="UniProtKB-SubCell"/>
</dbReference>
<evidence type="ECO:0000259" key="4">
    <source>
        <dbReference type="PROSITE" id="PS50835"/>
    </source>
</evidence>
<dbReference type="AlphaFoldDB" id="A0AAN9A9A4"/>
<feature type="domain" description="Ig-like" evidence="4">
    <location>
        <begin position="229"/>
        <end position="324"/>
    </location>
</feature>
<dbReference type="EMBL" id="JAXCGZ010011496">
    <property type="protein sequence ID" value="KAK7074662.1"/>
    <property type="molecule type" value="Genomic_DNA"/>
</dbReference>
<keyword evidence="3" id="KW-1015">Disulfide bond</keyword>
<comment type="subcellular location">
    <subcellularLocation>
        <location evidence="1">Membrane</location>
        <topology evidence="1">Single-pass membrane protein</topology>
    </subcellularLocation>
</comment>
<dbReference type="InterPro" id="IPR013151">
    <property type="entry name" value="Immunoglobulin_dom"/>
</dbReference>
<keyword evidence="6" id="KW-1185">Reference proteome</keyword>
<dbReference type="InterPro" id="IPR003598">
    <property type="entry name" value="Ig_sub2"/>
</dbReference>
<dbReference type="Pfam" id="PF13927">
    <property type="entry name" value="Ig_3"/>
    <property type="match status" value="1"/>
</dbReference>
<dbReference type="InterPro" id="IPR007110">
    <property type="entry name" value="Ig-like_dom"/>
</dbReference>
<comment type="caution">
    <text evidence="5">The sequence shown here is derived from an EMBL/GenBank/DDBJ whole genome shotgun (WGS) entry which is preliminary data.</text>
</comment>
<dbReference type="PANTHER" id="PTHR23278:SF19">
    <property type="entry name" value="OBSCURIN"/>
    <property type="match status" value="1"/>
</dbReference>
<feature type="domain" description="Ig-like" evidence="4">
    <location>
        <begin position="426"/>
        <end position="501"/>
    </location>
</feature>
<dbReference type="PANTHER" id="PTHR23278">
    <property type="entry name" value="SIDESTEP PROTEIN"/>
    <property type="match status" value="1"/>
</dbReference>
<reference evidence="5 6" key="1">
    <citation type="submission" date="2023-11" db="EMBL/GenBank/DDBJ databases">
        <title>Halocaridina rubra genome assembly.</title>
        <authorList>
            <person name="Smith C."/>
        </authorList>
    </citation>
    <scope>NUCLEOTIDE SEQUENCE [LARGE SCALE GENOMIC DNA]</scope>
    <source>
        <strain evidence="5">EP-1</strain>
        <tissue evidence="5">Whole</tissue>
    </source>
</reference>
<dbReference type="InterPro" id="IPR003599">
    <property type="entry name" value="Ig_sub"/>
</dbReference>
<evidence type="ECO:0000256" key="2">
    <source>
        <dbReference type="ARBA" id="ARBA00023136"/>
    </source>
</evidence>
<dbReference type="PROSITE" id="PS50835">
    <property type="entry name" value="IG_LIKE"/>
    <property type="match status" value="4"/>
</dbReference>
<sequence length="611" mass="68603">MLNEKGRIPCDVRSGIPGDRIVLILWYRGTAGTPIYSFDARGKRVEEGTRWTDEALLGTRAHFHLSHTDTWVTTAKFGAHLELEPTLDRDQAFYRCRVDFKISTTKNTIVNFTVILPPNRPEIYNSSGHVVSGGMKSVSIVGPYNEGDQLILICRVRGGRPSPNIFWVVKDEVWRTEIEEEVGGSLKTTLLIRRLTRHYLHSVFQCQATNFNASSPVTSSVTIDMNFRPANVTILSRTDPMSSYTDYELVCKTWGSRPPATITWLRDGTELLSRAVMTTSSDSNVTTSILRYHSDPIDSGKSLTCRAENKFIPHVYIESSMQLNIHFQPVVTLQMGSSLNPETIKEGDDVYFECHINANPAVNRVLWHHNGSPVDHQVTRGILIQNQTLVLQKVSRSSAGLYTCKAISPQGEGDSLPVRLKVMYKPYCRRQTKTIYGTALHESASVTCEVEALPSSVTFRWTFNNTSEHLPIPTTAVASQGMVSVASYAPKSHLDYGTLLCWAFNDIGEQMIPCAFAIIPAGPPDPPKNCTIINQTTDTIEVQCSAGFDGGLTQVFYMELPFRLSKWKEEFSLEYFMMLSPALIWREEQHLSIRASHPNKHSFSFMRSTIF</sequence>
<dbReference type="Proteomes" id="UP001381693">
    <property type="component" value="Unassembled WGS sequence"/>
</dbReference>
<evidence type="ECO:0000256" key="3">
    <source>
        <dbReference type="ARBA" id="ARBA00023157"/>
    </source>
</evidence>